<sequence>MGEENFLLIHEKRWTNVCNDEIMSITPVVKKRVVEEPVNIDISLRDVVTNGPYSKLFLKEDFIEMNEKMTKRLNDDWSTFPHVRFACAALLSGMVIINHNKALIVNCNEVYGRTKSVDEHHEGFIIKKGIVPTSSLPPPLQRIFDYALLTFRVLPYLDHDFIDDDHGHKLILGTKTFNSLSTSSLRLDILEKPNVGPTTSGFGNSLDPAIIKIFINQQSWKTAENLFMKQSNQYIHNYDSLYQLRQLQTRFDKLSIYSRCRAASVQTDNHICQPYTIFTFANCDNIKDDSDGRVMSLVFRQIALSIIRQQDSGVAADKIVGFLEKTFLERMILKCSNDGKTKRILESITELYEHNTSSIQIIGNNQLNSYLETLAELLCPYLCRVNKHVSDAIIQTFPTD</sequence>
<dbReference type="Proteomes" id="UP000646827">
    <property type="component" value="Unassembled WGS sequence"/>
</dbReference>
<proteinExistence type="predicted"/>
<evidence type="ECO:0000313" key="2">
    <source>
        <dbReference type="Proteomes" id="UP000646827"/>
    </source>
</evidence>
<protein>
    <submittedName>
        <fullName evidence="1">Uncharacterized protein</fullName>
    </submittedName>
</protein>
<organism evidence="1 2">
    <name type="scientific">Circinella minor</name>
    <dbReference type="NCBI Taxonomy" id="1195481"/>
    <lineage>
        <taxon>Eukaryota</taxon>
        <taxon>Fungi</taxon>
        <taxon>Fungi incertae sedis</taxon>
        <taxon>Mucoromycota</taxon>
        <taxon>Mucoromycotina</taxon>
        <taxon>Mucoromycetes</taxon>
        <taxon>Mucorales</taxon>
        <taxon>Lichtheimiaceae</taxon>
        <taxon>Circinella</taxon>
    </lineage>
</organism>
<reference evidence="1 2" key="1">
    <citation type="submission" date="2020-12" db="EMBL/GenBank/DDBJ databases">
        <title>Metabolic potential, ecology and presence of endohyphal bacteria is reflected in genomic diversity of Mucoromycotina.</title>
        <authorList>
            <person name="Muszewska A."/>
            <person name="Okrasinska A."/>
            <person name="Steczkiewicz K."/>
            <person name="Drgas O."/>
            <person name="Orlowska M."/>
            <person name="Perlinska-Lenart U."/>
            <person name="Aleksandrzak-Piekarczyk T."/>
            <person name="Szatraj K."/>
            <person name="Zielenkiewicz U."/>
            <person name="Pilsyk S."/>
            <person name="Malc E."/>
            <person name="Mieczkowski P."/>
            <person name="Kruszewska J.S."/>
            <person name="Biernat P."/>
            <person name="Pawlowska J."/>
        </authorList>
    </citation>
    <scope>NUCLEOTIDE SEQUENCE [LARGE SCALE GENOMIC DNA]</scope>
    <source>
        <strain evidence="1 2">CBS 142.35</strain>
    </source>
</reference>
<comment type="caution">
    <text evidence="1">The sequence shown here is derived from an EMBL/GenBank/DDBJ whole genome shotgun (WGS) entry which is preliminary data.</text>
</comment>
<evidence type="ECO:0000313" key="1">
    <source>
        <dbReference type="EMBL" id="KAG2220446.1"/>
    </source>
</evidence>
<accession>A0A8H7VEV1</accession>
<dbReference type="OrthoDB" id="2250876at2759"/>
<dbReference type="EMBL" id="JAEPRB010000140">
    <property type="protein sequence ID" value="KAG2220446.1"/>
    <property type="molecule type" value="Genomic_DNA"/>
</dbReference>
<keyword evidence="2" id="KW-1185">Reference proteome</keyword>
<dbReference type="AlphaFoldDB" id="A0A8H7VEV1"/>
<gene>
    <name evidence="1" type="ORF">INT45_004188</name>
</gene>
<name>A0A8H7VEV1_9FUNG</name>